<dbReference type="EMBL" id="PXOA01000324">
    <property type="protein sequence ID" value="RFU76811.1"/>
    <property type="molecule type" value="Genomic_DNA"/>
</dbReference>
<feature type="region of interest" description="Disordered" evidence="1">
    <location>
        <begin position="1"/>
        <end position="29"/>
    </location>
</feature>
<proteinExistence type="predicted"/>
<organism evidence="2 3">
    <name type="scientific">Trichoderma arundinaceum</name>
    <dbReference type="NCBI Taxonomy" id="490622"/>
    <lineage>
        <taxon>Eukaryota</taxon>
        <taxon>Fungi</taxon>
        <taxon>Dikarya</taxon>
        <taxon>Ascomycota</taxon>
        <taxon>Pezizomycotina</taxon>
        <taxon>Sordariomycetes</taxon>
        <taxon>Hypocreomycetidae</taxon>
        <taxon>Hypocreales</taxon>
        <taxon>Hypocreaceae</taxon>
        <taxon>Trichoderma</taxon>
    </lineage>
</organism>
<dbReference type="Proteomes" id="UP000266272">
    <property type="component" value="Unassembled WGS sequence"/>
</dbReference>
<dbReference type="AlphaFoldDB" id="A0A395NLL3"/>
<evidence type="ECO:0000256" key="1">
    <source>
        <dbReference type="SAM" id="MobiDB-lite"/>
    </source>
</evidence>
<sequence>MKQPTVPKSPARRPLSRLLTGPGTTRYPRAAIGQLLGGPRIERPPPAGSRRVSPHAQIHVGAVQTEPAVVQEEQQSERRIQGSSSAVLEHLELIKVFLHGATAQYFLVDA</sequence>
<reference evidence="2 3" key="1">
    <citation type="journal article" date="2018" name="PLoS Pathog.">
        <title>Evolution of structural diversity of trichothecenes, a family of toxins produced by plant pathogenic and entomopathogenic fungi.</title>
        <authorList>
            <person name="Proctor R.H."/>
            <person name="McCormick S.P."/>
            <person name="Kim H.S."/>
            <person name="Cardoza R.E."/>
            <person name="Stanley A.M."/>
            <person name="Lindo L."/>
            <person name="Kelly A."/>
            <person name="Brown D.W."/>
            <person name="Lee T."/>
            <person name="Vaughan M.M."/>
            <person name="Alexander N.J."/>
            <person name="Busman M."/>
            <person name="Gutierrez S."/>
        </authorList>
    </citation>
    <scope>NUCLEOTIDE SEQUENCE [LARGE SCALE GENOMIC DNA]</scope>
    <source>
        <strain evidence="2 3">IBT 40837</strain>
    </source>
</reference>
<accession>A0A395NLL3</accession>
<gene>
    <name evidence="2" type="ORF">TARUN_5397</name>
</gene>
<evidence type="ECO:0000313" key="2">
    <source>
        <dbReference type="EMBL" id="RFU76811.1"/>
    </source>
</evidence>
<protein>
    <submittedName>
        <fullName evidence="2">Uncharacterized protein</fullName>
    </submittedName>
</protein>
<name>A0A395NLL3_TRIAR</name>
<evidence type="ECO:0000313" key="3">
    <source>
        <dbReference type="Proteomes" id="UP000266272"/>
    </source>
</evidence>
<keyword evidence="3" id="KW-1185">Reference proteome</keyword>
<comment type="caution">
    <text evidence="2">The sequence shown here is derived from an EMBL/GenBank/DDBJ whole genome shotgun (WGS) entry which is preliminary data.</text>
</comment>